<protein>
    <recommendedName>
        <fullName evidence="4">PNPLA domain-containing protein</fullName>
    </recommendedName>
</protein>
<evidence type="ECO:0000256" key="3">
    <source>
        <dbReference type="SAM" id="MobiDB-lite"/>
    </source>
</evidence>
<comment type="caution">
    <text evidence="2">Lacks conserved residue(s) required for the propagation of feature annotation.</text>
</comment>
<feature type="region of interest" description="Disordered" evidence="3">
    <location>
        <begin position="280"/>
        <end position="311"/>
    </location>
</feature>
<name>A0AAN0IBT7_AMPQE</name>
<proteinExistence type="predicted"/>
<accession>A0AAN0IBT7</accession>
<evidence type="ECO:0000256" key="1">
    <source>
        <dbReference type="ARBA" id="ARBA00023098"/>
    </source>
</evidence>
<evidence type="ECO:0000313" key="5">
    <source>
        <dbReference type="EnsemblMetazoa" id="XP_003384897.1"/>
    </source>
</evidence>
<dbReference type="GO" id="GO:0019433">
    <property type="term" value="P:triglyceride catabolic process"/>
    <property type="evidence" value="ECO:0007669"/>
    <property type="project" value="TreeGrafter"/>
</dbReference>
<dbReference type="KEGG" id="aqu:100631523"/>
<dbReference type="InterPro" id="IPR033562">
    <property type="entry name" value="PLPL"/>
</dbReference>
<dbReference type="InterPro" id="IPR016035">
    <property type="entry name" value="Acyl_Trfase/lysoPLipase"/>
</dbReference>
<reference evidence="6" key="1">
    <citation type="journal article" date="2010" name="Nature">
        <title>The Amphimedon queenslandica genome and the evolution of animal complexity.</title>
        <authorList>
            <person name="Srivastava M."/>
            <person name="Simakov O."/>
            <person name="Chapman J."/>
            <person name="Fahey B."/>
            <person name="Gauthier M.E."/>
            <person name="Mitros T."/>
            <person name="Richards G.S."/>
            <person name="Conaco C."/>
            <person name="Dacre M."/>
            <person name="Hellsten U."/>
            <person name="Larroux C."/>
            <person name="Putnam N.H."/>
            <person name="Stanke M."/>
            <person name="Adamska M."/>
            <person name="Darling A."/>
            <person name="Degnan S.M."/>
            <person name="Oakley T.H."/>
            <person name="Plachetzki D.C."/>
            <person name="Zhai Y."/>
            <person name="Adamski M."/>
            <person name="Calcino A."/>
            <person name="Cummins S.F."/>
            <person name="Goodstein D.M."/>
            <person name="Harris C."/>
            <person name="Jackson D.J."/>
            <person name="Leys S.P."/>
            <person name="Shu S."/>
            <person name="Woodcroft B.J."/>
            <person name="Vervoort M."/>
            <person name="Kosik K.S."/>
            <person name="Manning G."/>
            <person name="Degnan B.M."/>
            <person name="Rokhsar D.S."/>
        </authorList>
    </citation>
    <scope>NUCLEOTIDE SEQUENCE [LARGE SCALE GENOMIC DNA]</scope>
</reference>
<sequence>MEKDKDSPSCTSQARNSASFAGGGFMAIYHVGMRQAVQECSSKLGREIFSGTLYGASVGSVVATSIACGISHLEMLEFIHELYNIAESICQWGRFSLLHPKLRLGKKCRDHLEKLLPSDAHRRCTGRVGVSVTIFPSMENWIITDFNTRGELIQALLCSCFVPFVSGIMMPKLRGKYCCDGGLSSNLPHNTDPSVITVSPFTGECDICPPADNESYYQCYFFGQTLNMNTGNTYRGMGSLLLLPWKEMEIIYKQGYTDAVNFLRKEGILTHNLVASHLPVKATPSSDEETMSDYGSMTTPNHSRQSSETSA</sequence>
<dbReference type="Proteomes" id="UP000007879">
    <property type="component" value="Unassembled WGS sequence"/>
</dbReference>
<keyword evidence="1 2" id="KW-0443">Lipid metabolism</keyword>
<evidence type="ECO:0000256" key="2">
    <source>
        <dbReference type="PROSITE-ProRule" id="PRU01161"/>
    </source>
</evidence>
<dbReference type="PROSITE" id="PS51635">
    <property type="entry name" value="PNPLA"/>
    <property type="match status" value="1"/>
</dbReference>
<feature type="compositionally biased region" description="Polar residues" evidence="3">
    <location>
        <begin position="293"/>
        <end position="311"/>
    </location>
</feature>
<evidence type="ECO:0000313" key="6">
    <source>
        <dbReference type="Proteomes" id="UP000007879"/>
    </source>
</evidence>
<feature type="active site" description="Proton acceptor" evidence="2">
    <location>
        <position position="180"/>
    </location>
</feature>
<feature type="active site" description="Nucleophile" evidence="2">
    <location>
        <position position="57"/>
    </location>
</feature>
<feature type="domain" description="PNPLA" evidence="4">
    <location>
        <begin position="18"/>
        <end position="193"/>
    </location>
</feature>
<dbReference type="RefSeq" id="XP_003384897.1">
    <property type="nucleotide sequence ID" value="XM_003384849.3"/>
</dbReference>
<dbReference type="GO" id="GO:0004806">
    <property type="term" value="F:triacylglycerol lipase activity"/>
    <property type="evidence" value="ECO:0007669"/>
    <property type="project" value="TreeGrafter"/>
</dbReference>
<dbReference type="GeneID" id="100631523"/>
<keyword evidence="2" id="KW-0378">Hydrolase</keyword>
<dbReference type="InterPro" id="IPR002641">
    <property type="entry name" value="PNPLA_dom"/>
</dbReference>
<dbReference type="PANTHER" id="PTHR12406">
    <property type="entry name" value="CALCIUM-INDEPENDENT PHOSPHOLIPASE A2 IPLA2 -RELATED"/>
    <property type="match status" value="1"/>
</dbReference>
<dbReference type="PANTHER" id="PTHR12406:SF38">
    <property type="entry name" value="PNPLA DOMAIN-CONTAINING PROTEIN"/>
    <property type="match status" value="1"/>
</dbReference>
<dbReference type="Gene3D" id="3.40.1090.10">
    <property type="entry name" value="Cytosolic phospholipase A2 catalytic domain"/>
    <property type="match status" value="2"/>
</dbReference>
<organism evidence="5 6">
    <name type="scientific">Amphimedon queenslandica</name>
    <name type="common">Sponge</name>
    <dbReference type="NCBI Taxonomy" id="400682"/>
    <lineage>
        <taxon>Eukaryota</taxon>
        <taxon>Metazoa</taxon>
        <taxon>Porifera</taxon>
        <taxon>Demospongiae</taxon>
        <taxon>Heteroscleromorpha</taxon>
        <taxon>Haplosclerida</taxon>
        <taxon>Niphatidae</taxon>
        <taxon>Amphimedon</taxon>
    </lineage>
</organism>
<dbReference type="EnsemblMetazoa" id="XM_003384849.3">
    <property type="protein sequence ID" value="XP_003384897.1"/>
    <property type="gene ID" value="LOC100631523"/>
</dbReference>
<dbReference type="GO" id="GO:0055088">
    <property type="term" value="P:lipid homeostasis"/>
    <property type="evidence" value="ECO:0007669"/>
    <property type="project" value="TreeGrafter"/>
</dbReference>
<feature type="short sequence motif" description="DGA/G" evidence="2">
    <location>
        <begin position="180"/>
        <end position="182"/>
    </location>
</feature>
<keyword evidence="6" id="KW-1185">Reference proteome</keyword>
<dbReference type="GO" id="GO:0005811">
    <property type="term" value="C:lipid droplet"/>
    <property type="evidence" value="ECO:0007669"/>
    <property type="project" value="TreeGrafter"/>
</dbReference>
<reference evidence="5" key="2">
    <citation type="submission" date="2024-06" db="UniProtKB">
        <authorList>
            <consortium name="EnsemblMetazoa"/>
        </authorList>
    </citation>
    <scope>IDENTIFICATION</scope>
</reference>
<dbReference type="SUPFAM" id="SSF52151">
    <property type="entry name" value="FabD/lysophospholipase-like"/>
    <property type="match status" value="1"/>
</dbReference>
<dbReference type="GO" id="GO:0005737">
    <property type="term" value="C:cytoplasm"/>
    <property type="evidence" value="ECO:0007669"/>
    <property type="project" value="TreeGrafter"/>
</dbReference>
<dbReference type="AlphaFoldDB" id="A0AAN0IBT7"/>
<dbReference type="Pfam" id="PF01734">
    <property type="entry name" value="Patatin"/>
    <property type="match status" value="1"/>
</dbReference>
<dbReference type="GO" id="GO:0016020">
    <property type="term" value="C:membrane"/>
    <property type="evidence" value="ECO:0007669"/>
    <property type="project" value="TreeGrafter"/>
</dbReference>
<evidence type="ECO:0000259" key="4">
    <source>
        <dbReference type="PROSITE" id="PS51635"/>
    </source>
</evidence>
<keyword evidence="2" id="KW-0442">Lipid degradation</keyword>
<feature type="short sequence motif" description="GXSXG" evidence="2">
    <location>
        <begin position="55"/>
        <end position="59"/>
    </location>
</feature>